<accession>A0ABR4M4Z7</accession>
<dbReference type="Gene3D" id="3.40.50.720">
    <property type="entry name" value="NAD(P)-binding Rossmann-like Domain"/>
    <property type="match status" value="1"/>
</dbReference>
<reference evidence="1 2" key="1">
    <citation type="submission" date="2024-07" db="EMBL/GenBank/DDBJ databases">
        <title>Section-level genome sequencing and comparative genomics of Aspergillus sections Usti and Cavernicolus.</title>
        <authorList>
            <consortium name="Lawrence Berkeley National Laboratory"/>
            <person name="Nybo J.L."/>
            <person name="Vesth T.C."/>
            <person name="Theobald S."/>
            <person name="Frisvad J.C."/>
            <person name="Larsen T.O."/>
            <person name="Kjaerboelling I."/>
            <person name="Rothschild-Mancinelli K."/>
            <person name="Lyhne E.K."/>
            <person name="Kogle M.E."/>
            <person name="Barry K."/>
            <person name="Clum A."/>
            <person name="Na H."/>
            <person name="Ledsgaard L."/>
            <person name="Lin J."/>
            <person name="Lipzen A."/>
            <person name="Kuo A."/>
            <person name="Riley R."/>
            <person name="Mondo S."/>
            <person name="Labutti K."/>
            <person name="Haridas S."/>
            <person name="Pangalinan J."/>
            <person name="Salamov A.A."/>
            <person name="Simmons B.A."/>
            <person name="Magnuson J.K."/>
            <person name="Chen J."/>
            <person name="Drula E."/>
            <person name="Henrissat B."/>
            <person name="Wiebenga A."/>
            <person name="Lubbers R.J."/>
            <person name="Gomes A.C."/>
            <person name="Macurrencykelacurrency M.R."/>
            <person name="Stajich J."/>
            <person name="Grigoriev I.V."/>
            <person name="Mortensen U.H."/>
            <person name="De Vries R.P."/>
            <person name="Baker S.E."/>
            <person name="Andersen M.R."/>
        </authorList>
    </citation>
    <scope>NUCLEOTIDE SEQUENCE [LARGE SCALE GENOMIC DNA]</scope>
    <source>
        <strain evidence="1 2">CBS 449.75</strain>
    </source>
</reference>
<comment type="caution">
    <text evidence="1">The sequence shown here is derived from an EMBL/GenBank/DDBJ whole genome shotgun (WGS) entry which is preliminary data.</text>
</comment>
<dbReference type="GeneID" id="98149538"/>
<protein>
    <recommendedName>
        <fullName evidence="3">Nucleoside-diphosphate-sugar epimerase</fullName>
    </recommendedName>
</protein>
<dbReference type="InterPro" id="IPR036291">
    <property type="entry name" value="NAD(P)-bd_dom_sf"/>
</dbReference>
<organism evidence="1 2">
    <name type="scientific">Aspergillus lucknowensis</name>
    <dbReference type="NCBI Taxonomy" id="176173"/>
    <lineage>
        <taxon>Eukaryota</taxon>
        <taxon>Fungi</taxon>
        <taxon>Dikarya</taxon>
        <taxon>Ascomycota</taxon>
        <taxon>Pezizomycotina</taxon>
        <taxon>Eurotiomycetes</taxon>
        <taxon>Eurotiomycetidae</taxon>
        <taxon>Eurotiales</taxon>
        <taxon>Aspergillaceae</taxon>
        <taxon>Aspergillus</taxon>
        <taxon>Aspergillus subgen. Nidulantes</taxon>
    </lineage>
</organism>
<keyword evidence="2" id="KW-1185">Reference proteome</keyword>
<dbReference type="PANTHER" id="PTHR14097">
    <property type="entry name" value="OXIDOREDUCTASE HTATIP2"/>
    <property type="match status" value="1"/>
</dbReference>
<dbReference type="Proteomes" id="UP001610432">
    <property type="component" value="Unassembled WGS sequence"/>
</dbReference>
<dbReference type="EMBL" id="JBFXLQ010000003">
    <property type="protein sequence ID" value="KAL2871643.1"/>
    <property type="molecule type" value="Genomic_DNA"/>
</dbReference>
<gene>
    <name evidence="1" type="ORF">BJX67DRAFT_389166</name>
</gene>
<evidence type="ECO:0000313" key="1">
    <source>
        <dbReference type="EMBL" id="KAL2871643.1"/>
    </source>
</evidence>
<name>A0ABR4M4Z7_9EURO</name>
<evidence type="ECO:0008006" key="3">
    <source>
        <dbReference type="Google" id="ProtNLM"/>
    </source>
</evidence>
<sequence length="230" mass="24909">MKVIIAGATGYIGQELLAQCLAHPSITSIVALSRRDVGIVNPKLRVCLMKDADYLSYADPAVAEELKGAGACLWALGLRPSQALDEQHTRRVCVDYTAAAAAAFQRAHTTEGSPTGPSVVPFRFVYVSGALAERDQSRSLWFAGGMRRLRGETENVLLRHAEANPGLFEAFIMQPGLVPSKEGTLRDRLWSLVPSVRKDYLAKAMIEIALRGNAETTVSNLAINEMGRVG</sequence>
<evidence type="ECO:0000313" key="2">
    <source>
        <dbReference type="Proteomes" id="UP001610432"/>
    </source>
</evidence>
<proteinExistence type="predicted"/>
<dbReference type="SUPFAM" id="SSF51735">
    <property type="entry name" value="NAD(P)-binding Rossmann-fold domains"/>
    <property type="match status" value="1"/>
</dbReference>
<dbReference type="PANTHER" id="PTHR14097:SF9">
    <property type="entry name" value="EPIMERASE, PUTATIVE (AFU_ORTHOLOGUE AFUA_8G07320)-RELATED"/>
    <property type="match status" value="1"/>
</dbReference>
<dbReference type="RefSeq" id="XP_070890622.1">
    <property type="nucleotide sequence ID" value="XM_071034466.1"/>
</dbReference>